<evidence type="ECO:0000256" key="2">
    <source>
        <dbReference type="SAM" id="SignalP"/>
    </source>
</evidence>
<proteinExistence type="predicted"/>
<feature type="compositionally biased region" description="Polar residues" evidence="1">
    <location>
        <begin position="322"/>
        <end position="333"/>
    </location>
</feature>
<accession>A0A7S4IVT1</accession>
<feature type="signal peptide" evidence="2">
    <location>
        <begin position="1"/>
        <end position="28"/>
    </location>
</feature>
<sequence length="362" mass="37187">MTPPARRSLSPGFLASLLVASLCSRRSAVVVDAQTLCKLCAGRSFSNVETLDRDLTFIPTIDSYGFILGVSSCADLVEPNKGLDGAIGTLTGSLAASLLGVSLTQDEACAVFQSLGAYCGCDPPPSPCGMCLEEGWTLVDPSASVEGTDIQTVGQFTPTCEFYETQYLPSFAEGTAACDDALNKASGGVCVCSRTTADAGNSTTTTISATSTAPETTTTATPTTTAAANTKTPMVTTYPPTTTTTTTEPLVDGTTNAPTTAMDANTTAGAPETTALPENTTHPEMTAATTPEANTTIAAVVATGVDPTEEPTPRPTMGDFQFGSSSVRGNSSAKRGVRGGHSFQFQVWFVLTVGGVVVPFLF</sequence>
<feature type="compositionally biased region" description="Low complexity" evidence="1">
    <location>
        <begin position="201"/>
        <end position="255"/>
    </location>
</feature>
<dbReference type="AlphaFoldDB" id="A0A7S4IVT1"/>
<dbReference type="EMBL" id="HBKQ01023521">
    <property type="protein sequence ID" value="CAE2241340.1"/>
    <property type="molecule type" value="Transcribed_RNA"/>
</dbReference>
<keyword evidence="2" id="KW-0732">Signal</keyword>
<evidence type="ECO:0000313" key="3">
    <source>
        <dbReference type="EMBL" id="CAE2241340.1"/>
    </source>
</evidence>
<evidence type="ECO:0000256" key="1">
    <source>
        <dbReference type="SAM" id="MobiDB-lite"/>
    </source>
</evidence>
<feature type="region of interest" description="Disordered" evidence="1">
    <location>
        <begin position="201"/>
        <end position="257"/>
    </location>
</feature>
<feature type="chain" id="PRO_5031102340" evidence="2">
    <location>
        <begin position="29"/>
        <end position="362"/>
    </location>
</feature>
<protein>
    <submittedName>
        <fullName evidence="3">Uncharacterized protein</fullName>
    </submittedName>
</protein>
<gene>
    <name evidence="3" type="ORF">OAUR00152_LOCUS16014</name>
</gene>
<name>A0A7S4IVT1_9STRA</name>
<organism evidence="3">
    <name type="scientific">Odontella aurita</name>
    <dbReference type="NCBI Taxonomy" id="265563"/>
    <lineage>
        <taxon>Eukaryota</taxon>
        <taxon>Sar</taxon>
        <taxon>Stramenopiles</taxon>
        <taxon>Ochrophyta</taxon>
        <taxon>Bacillariophyta</taxon>
        <taxon>Mediophyceae</taxon>
        <taxon>Biddulphiophycidae</taxon>
        <taxon>Eupodiscales</taxon>
        <taxon>Odontellaceae</taxon>
        <taxon>Odontella</taxon>
    </lineage>
</organism>
<feature type="region of interest" description="Disordered" evidence="1">
    <location>
        <begin position="306"/>
        <end position="336"/>
    </location>
</feature>
<reference evidence="3" key="1">
    <citation type="submission" date="2021-01" db="EMBL/GenBank/DDBJ databases">
        <authorList>
            <person name="Corre E."/>
            <person name="Pelletier E."/>
            <person name="Niang G."/>
            <person name="Scheremetjew M."/>
            <person name="Finn R."/>
            <person name="Kale V."/>
            <person name="Holt S."/>
            <person name="Cochrane G."/>
            <person name="Meng A."/>
            <person name="Brown T."/>
            <person name="Cohen L."/>
        </authorList>
    </citation>
    <scope>NUCLEOTIDE SEQUENCE</scope>
    <source>
        <strain evidence="3">Isolate 1302-5</strain>
    </source>
</reference>